<reference evidence="3" key="1">
    <citation type="submission" date="2018-11" db="EMBL/GenBank/DDBJ databases">
        <authorList>
            <consortium name="Pathogen Informatics"/>
        </authorList>
    </citation>
    <scope>NUCLEOTIDE SEQUENCE</scope>
</reference>
<dbReference type="SUPFAM" id="SSF50729">
    <property type="entry name" value="PH domain-like"/>
    <property type="match status" value="1"/>
</dbReference>
<dbReference type="PANTHER" id="PTHR23280">
    <property type="entry name" value="4.1 G PROTEIN"/>
    <property type="match status" value="1"/>
</dbReference>
<feature type="domain" description="FERM C-terminal PH-like" evidence="2">
    <location>
        <begin position="2"/>
        <end position="34"/>
    </location>
</feature>
<dbReference type="OrthoDB" id="6235974at2759"/>
<gene>
    <name evidence="3" type="ORF">PXEA_LOCUS7943</name>
</gene>
<accession>A0A448WL48</accession>
<proteinExistence type="predicted"/>
<name>A0A448WL48_9PLAT</name>
<dbReference type="Proteomes" id="UP000784294">
    <property type="component" value="Unassembled WGS sequence"/>
</dbReference>
<sequence>MTFVFVLPNTTACKHLWKSALEHHTFFRLADKPKPPTILQRLFRLRSRFYSTFRTEYQLHTGNTFGSHGFRRRNTSTGLSGKGSAAGFKPPTVSTVTDKPENVAVSGRTTNEPVAAATLSRSVSSFQRVPSKRYASRTGASMR</sequence>
<comment type="caution">
    <text evidence="3">The sequence shown here is derived from an EMBL/GenBank/DDBJ whole genome shotgun (WGS) entry which is preliminary data.</text>
</comment>
<dbReference type="GO" id="GO:0031032">
    <property type="term" value="P:actomyosin structure organization"/>
    <property type="evidence" value="ECO:0007669"/>
    <property type="project" value="TreeGrafter"/>
</dbReference>
<dbReference type="AlphaFoldDB" id="A0A448WL48"/>
<feature type="non-terminal residue" evidence="3">
    <location>
        <position position="143"/>
    </location>
</feature>
<dbReference type="EMBL" id="CAAALY010021368">
    <property type="protein sequence ID" value="VEL14503.1"/>
    <property type="molecule type" value="Genomic_DNA"/>
</dbReference>
<evidence type="ECO:0000313" key="4">
    <source>
        <dbReference type="Proteomes" id="UP000784294"/>
    </source>
</evidence>
<feature type="region of interest" description="Disordered" evidence="1">
    <location>
        <begin position="65"/>
        <end position="98"/>
    </location>
</feature>
<evidence type="ECO:0000313" key="3">
    <source>
        <dbReference type="EMBL" id="VEL14503.1"/>
    </source>
</evidence>
<dbReference type="InterPro" id="IPR011993">
    <property type="entry name" value="PH-like_dom_sf"/>
</dbReference>
<organism evidence="3 4">
    <name type="scientific">Protopolystoma xenopodis</name>
    <dbReference type="NCBI Taxonomy" id="117903"/>
    <lineage>
        <taxon>Eukaryota</taxon>
        <taxon>Metazoa</taxon>
        <taxon>Spiralia</taxon>
        <taxon>Lophotrochozoa</taxon>
        <taxon>Platyhelminthes</taxon>
        <taxon>Monogenea</taxon>
        <taxon>Polyopisthocotylea</taxon>
        <taxon>Polystomatidea</taxon>
        <taxon>Polystomatidae</taxon>
        <taxon>Protopolystoma</taxon>
    </lineage>
</organism>
<keyword evidence="4" id="KW-1185">Reference proteome</keyword>
<protein>
    <recommendedName>
        <fullName evidence="2">FERM C-terminal PH-like domain-containing protein</fullName>
    </recommendedName>
</protein>
<evidence type="ECO:0000256" key="1">
    <source>
        <dbReference type="SAM" id="MobiDB-lite"/>
    </source>
</evidence>
<dbReference type="Gene3D" id="2.30.29.30">
    <property type="entry name" value="Pleckstrin-homology domain (PH domain)/Phosphotyrosine-binding domain (PTB)"/>
    <property type="match status" value="1"/>
</dbReference>
<dbReference type="InterPro" id="IPR018980">
    <property type="entry name" value="FERM_PH-like_C"/>
</dbReference>
<evidence type="ECO:0000259" key="2">
    <source>
        <dbReference type="Pfam" id="PF09380"/>
    </source>
</evidence>
<dbReference type="PANTHER" id="PTHR23280:SF21">
    <property type="entry name" value="PROTEIN 4.1 HOMOLOG"/>
    <property type="match status" value="1"/>
</dbReference>
<dbReference type="GO" id="GO:0005856">
    <property type="term" value="C:cytoskeleton"/>
    <property type="evidence" value="ECO:0007669"/>
    <property type="project" value="TreeGrafter"/>
</dbReference>
<dbReference type="Pfam" id="PF09380">
    <property type="entry name" value="FERM_C"/>
    <property type="match status" value="1"/>
</dbReference>